<reference evidence="13" key="1">
    <citation type="journal article" date="2019" name="Plant J.">
        <title>Chlorella vulgaris genome assembly and annotation reveals the molecular basis for metabolic acclimation to high light conditions.</title>
        <authorList>
            <person name="Cecchin M."/>
            <person name="Marcolungo L."/>
            <person name="Rossato M."/>
            <person name="Girolomoni L."/>
            <person name="Cosentino E."/>
            <person name="Cuine S."/>
            <person name="Li-Beisson Y."/>
            <person name="Delledonne M."/>
            <person name="Ballottari M."/>
        </authorList>
    </citation>
    <scope>NUCLEOTIDE SEQUENCE</scope>
    <source>
        <strain evidence="13">211/11P</strain>
    </source>
</reference>
<dbReference type="GO" id="GO:0034457">
    <property type="term" value="C:Mpp10 complex"/>
    <property type="evidence" value="ECO:0007669"/>
    <property type="project" value="TreeGrafter"/>
</dbReference>
<sequence>MRKLKHHEQKLLRKVDFLQWKNEHNLRELQVMRRYHIQDRDDYTKYNKLCGMITKLVGTLKRLDARDSTRIALTDQLLDKLYNMGVITTKKSLVQLEKLSTASFCRRRLSVVMVRLKMAETLKEAVTFIEQGHVRVGPDTVTDPAFLVTRSDEDFCTWTDSSKIKRKVLRYNDKLDDYDIMTG</sequence>
<evidence type="ECO:0000259" key="11">
    <source>
        <dbReference type="SMART" id="SM00363"/>
    </source>
</evidence>
<evidence type="ECO:0000256" key="10">
    <source>
        <dbReference type="PROSITE-ProRule" id="PRU00182"/>
    </source>
</evidence>
<evidence type="ECO:0000256" key="7">
    <source>
        <dbReference type="ARBA" id="ARBA00023274"/>
    </source>
</evidence>
<organism evidence="13 14">
    <name type="scientific">Chlorella vulgaris</name>
    <name type="common">Green alga</name>
    <dbReference type="NCBI Taxonomy" id="3077"/>
    <lineage>
        <taxon>Eukaryota</taxon>
        <taxon>Viridiplantae</taxon>
        <taxon>Chlorophyta</taxon>
        <taxon>core chlorophytes</taxon>
        <taxon>Trebouxiophyceae</taxon>
        <taxon>Chlorellales</taxon>
        <taxon>Chlorellaceae</taxon>
        <taxon>Chlorella clade</taxon>
        <taxon>Chlorella</taxon>
    </lineage>
</organism>
<evidence type="ECO:0000256" key="5">
    <source>
        <dbReference type="ARBA" id="ARBA00022884"/>
    </source>
</evidence>
<dbReference type="GO" id="GO:0032040">
    <property type="term" value="C:small-subunit processome"/>
    <property type="evidence" value="ECO:0007669"/>
    <property type="project" value="TreeGrafter"/>
</dbReference>
<evidence type="ECO:0000256" key="3">
    <source>
        <dbReference type="ARBA" id="ARBA00022517"/>
    </source>
</evidence>
<evidence type="ECO:0000256" key="2">
    <source>
        <dbReference type="ARBA" id="ARBA00007465"/>
    </source>
</evidence>
<reference evidence="13" key="2">
    <citation type="submission" date="2020-11" db="EMBL/GenBank/DDBJ databases">
        <authorList>
            <person name="Cecchin M."/>
            <person name="Marcolungo L."/>
            <person name="Rossato M."/>
            <person name="Girolomoni L."/>
            <person name="Cosentino E."/>
            <person name="Cuine S."/>
            <person name="Li-Beisson Y."/>
            <person name="Delledonne M."/>
            <person name="Ballottari M."/>
        </authorList>
    </citation>
    <scope>NUCLEOTIDE SEQUENCE</scope>
    <source>
        <strain evidence="13">211/11P</strain>
        <tissue evidence="13">Whole cell</tissue>
    </source>
</reference>
<dbReference type="InterPro" id="IPR002942">
    <property type="entry name" value="S4_RNA-bd"/>
</dbReference>
<evidence type="ECO:0000256" key="9">
    <source>
        <dbReference type="ARBA" id="ARBA00072223"/>
    </source>
</evidence>
<dbReference type="Pfam" id="PF01479">
    <property type="entry name" value="S4"/>
    <property type="match status" value="1"/>
</dbReference>
<dbReference type="Gene3D" id="3.10.290.10">
    <property type="entry name" value="RNA-binding S4 domain"/>
    <property type="match status" value="1"/>
</dbReference>
<gene>
    <name evidence="13" type="ORF">D9Q98_005200</name>
</gene>
<feature type="domain" description="Small ribosomal subunit protein uS4 N-terminal" evidence="12">
    <location>
        <begin position="3"/>
        <end position="106"/>
    </location>
</feature>
<dbReference type="InterPro" id="IPR022801">
    <property type="entry name" value="Ribosomal_uS4"/>
</dbReference>
<dbReference type="InterPro" id="IPR001912">
    <property type="entry name" value="Ribosomal_uS4_N"/>
</dbReference>
<evidence type="ECO:0000256" key="1">
    <source>
        <dbReference type="ARBA" id="ARBA00004604"/>
    </source>
</evidence>
<keyword evidence="14" id="KW-1185">Reference proteome</keyword>
<dbReference type="PANTHER" id="PTHR11831">
    <property type="entry name" value="30S 40S RIBOSOMAL PROTEIN"/>
    <property type="match status" value="1"/>
</dbReference>
<name>A0A9D4TNU4_CHLVU</name>
<dbReference type="PROSITE" id="PS50889">
    <property type="entry name" value="S4"/>
    <property type="match status" value="1"/>
</dbReference>
<evidence type="ECO:0000256" key="8">
    <source>
        <dbReference type="ARBA" id="ARBA00069727"/>
    </source>
</evidence>
<comment type="similarity">
    <text evidence="2">Belongs to the universal ribosomal protein uS4 family.</text>
</comment>
<dbReference type="GO" id="GO:0006364">
    <property type="term" value="P:rRNA processing"/>
    <property type="evidence" value="ECO:0007669"/>
    <property type="project" value="TreeGrafter"/>
</dbReference>
<dbReference type="GO" id="GO:0042274">
    <property type="term" value="P:ribosomal small subunit biogenesis"/>
    <property type="evidence" value="ECO:0007669"/>
    <property type="project" value="TreeGrafter"/>
</dbReference>
<dbReference type="AlphaFoldDB" id="A0A9D4TNU4"/>
<dbReference type="Proteomes" id="UP001055712">
    <property type="component" value="Unassembled WGS sequence"/>
</dbReference>
<keyword evidence="7" id="KW-0687">Ribonucleoprotein</keyword>
<accession>A0A9D4TNU4</accession>
<dbReference type="SMART" id="SM00363">
    <property type="entry name" value="S4"/>
    <property type="match status" value="1"/>
</dbReference>
<evidence type="ECO:0000256" key="6">
    <source>
        <dbReference type="ARBA" id="ARBA00023242"/>
    </source>
</evidence>
<dbReference type="OrthoDB" id="10248812at2759"/>
<dbReference type="EMBL" id="SIDB01000007">
    <property type="protein sequence ID" value="KAI3430607.1"/>
    <property type="molecule type" value="Genomic_DNA"/>
</dbReference>
<comment type="subcellular location">
    <subcellularLocation>
        <location evidence="1">Nucleus</location>
        <location evidence="1">Nucleolus</location>
    </subcellularLocation>
</comment>
<dbReference type="FunFam" id="3.10.290.10:FF:000006">
    <property type="entry name" value="U3 small nucleolar ribonucleoprotein IMP3"/>
    <property type="match status" value="1"/>
</dbReference>
<keyword evidence="5 10" id="KW-0694">RNA-binding</keyword>
<dbReference type="GO" id="GO:0030515">
    <property type="term" value="F:snoRNA binding"/>
    <property type="evidence" value="ECO:0007669"/>
    <property type="project" value="TreeGrafter"/>
</dbReference>
<dbReference type="GO" id="GO:0019843">
    <property type="term" value="F:rRNA binding"/>
    <property type="evidence" value="ECO:0007669"/>
    <property type="project" value="UniProtKB-KW"/>
</dbReference>
<dbReference type="InterPro" id="IPR036986">
    <property type="entry name" value="S4_RNA-bd_sf"/>
</dbReference>
<proteinExistence type="inferred from homology"/>
<dbReference type="SMART" id="SM01390">
    <property type="entry name" value="Ribosomal_S4"/>
    <property type="match status" value="1"/>
</dbReference>
<keyword evidence="6" id="KW-0539">Nucleus</keyword>
<dbReference type="Pfam" id="PF00163">
    <property type="entry name" value="Ribosomal_S4"/>
    <property type="match status" value="1"/>
</dbReference>
<keyword evidence="4" id="KW-0699">rRNA-binding</keyword>
<feature type="domain" description="RNA-binding S4" evidence="11">
    <location>
        <begin position="107"/>
        <end position="170"/>
    </location>
</feature>
<evidence type="ECO:0000313" key="13">
    <source>
        <dbReference type="EMBL" id="KAI3430607.1"/>
    </source>
</evidence>
<dbReference type="CDD" id="cd00165">
    <property type="entry name" value="S4"/>
    <property type="match status" value="1"/>
</dbReference>
<evidence type="ECO:0000313" key="14">
    <source>
        <dbReference type="Proteomes" id="UP001055712"/>
    </source>
</evidence>
<dbReference type="PANTHER" id="PTHR11831:SF1">
    <property type="entry name" value="U3 SMALL NUCLEOLAR RIBONUCLEOPROTEIN PROTEIN IMP3"/>
    <property type="match status" value="1"/>
</dbReference>
<evidence type="ECO:0000256" key="4">
    <source>
        <dbReference type="ARBA" id="ARBA00022730"/>
    </source>
</evidence>
<evidence type="ECO:0000259" key="12">
    <source>
        <dbReference type="SMART" id="SM01390"/>
    </source>
</evidence>
<comment type="caution">
    <text evidence="13">The sequence shown here is derived from an EMBL/GenBank/DDBJ whole genome shotgun (WGS) entry which is preliminary data.</text>
</comment>
<protein>
    <recommendedName>
        <fullName evidence="8">U3 small nucleolar ribonucleoprotein protein IMP3</fullName>
    </recommendedName>
    <alternativeName>
        <fullName evidence="9">U3 small nucleolar ribonucleoprotein protein imp3</fullName>
    </alternativeName>
</protein>
<dbReference type="SUPFAM" id="SSF55174">
    <property type="entry name" value="Alpha-L RNA-binding motif"/>
    <property type="match status" value="1"/>
</dbReference>
<keyword evidence="3" id="KW-0690">Ribosome biogenesis</keyword>